<evidence type="ECO:0000313" key="1">
    <source>
        <dbReference type="EMBL" id="CDR00962.1"/>
    </source>
</evidence>
<dbReference type="AlphaFoldDB" id="A0A060ZAR3"/>
<accession>A0A060ZAR3</accession>
<organism evidence="1 2">
    <name type="scientific">Oncorhynchus mykiss</name>
    <name type="common">Rainbow trout</name>
    <name type="synonym">Salmo gairdneri</name>
    <dbReference type="NCBI Taxonomy" id="8022"/>
    <lineage>
        <taxon>Eukaryota</taxon>
        <taxon>Metazoa</taxon>
        <taxon>Chordata</taxon>
        <taxon>Craniata</taxon>
        <taxon>Vertebrata</taxon>
        <taxon>Euteleostomi</taxon>
        <taxon>Actinopterygii</taxon>
        <taxon>Neopterygii</taxon>
        <taxon>Teleostei</taxon>
        <taxon>Protacanthopterygii</taxon>
        <taxon>Salmoniformes</taxon>
        <taxon>Salmonidae</taxon>
        <taxon>Salmoninae</taxon>
        <taxon>Oncorhynchus</taxon>
    </lineage>
</organism>
<dbReference type="STRING" id="8022.A0A060ZAR3"/>
<proteinExistence type="predicted"/>
<reference evidence="1" key="1">
    <citation type="journal article" date="2014" name="Nat. Commun.">
        <title>The rainbow trout genome provides novel insights into evolution after whole-genome duplication in vertebrates.</title>
        <authorList>
            <person name="Berthelot C."/>
            <person name="Brunet F."/>
            <person name="Chalopin D."/>
            <person name="Juanchich A."/>
            <person name="Bernard M."/>
            <person name="Noel B."/>
            <person name="Bento P."/>
            <person name="Da Silva C."/>
            <person name="Labadie K."/>
            <person name="Alberti A."/>
            <person name="Aury J.M."/>
            <person name="Louis A."/>
            <person name="Dehais P."/>
            <person name="Bardou P."/>
            <person name="Montfort J."/>
            <person name="Klopp C."/>
            <person name="Cabau C."/>
            <person name="Gaspin C."/>
            <person name="Thorgaard G.H."/>
            <person name="Boussaha M."/>
            <person name="Quillet E."/>
            <person name="Guyomard R."/>
            <person name="Galiana D."/>
            <person name="Bobe J."/>
            <person name="Volff J.N."/>
            <person name="Genet C."/>
            <person name="Wincker P."/>
            <person name="Jaillon O."/>
            <person name="Roest Crollius H."/>
            <person name="Guiguen Y."/>
        </authorList>
    </citation>
    <scope>NUCLEOTIDE SEQUENCE [LARGE SCALE GENOMIC DNA]</scope>
</reference>
<dbReference type="PaxDb" id="8022-A0A060ZAR3"/>
<gene>
    <name evidence="1" type="ORF">GSONMT00021605001</name>
</gene>
<protein>
    <submittedName>
        <fullName evidence="1">Uncharacterized protein</fullName>
    </submittedName>
</protein>
<reference evidence="1" key="2">
    <citation type="submission" date="2014-03" db="EMBL/GenBank/DDBJ databases">
        <authorList>
            <person name="Genoscope - CEA"/>
        </authorList>
    </citation>
    <scope>NUCLEOTIDE SEQUENCE</scope>
</reference>
<dbReference type="Proteomes" id="UP000193380">
    <property type="component" value="Unassembled WGS sequence"/>
</dbReference>
<name>A0A060ZAR3_ONCMY</name>
<evidence type="ECO:0000313" key="2">
    <source>
        <dbReference type="Proteomes" id="UP000193380"/>
    </source>
</evidence>
<dbReference type="EMBL" id="FR963031">
    <property type="protein sequence ID" value="CDR00962.1"/>
    <property type="molecule type" value="Genomic_DNA"/>
</dbReference>
<sequence length="155" mass="17695">MNDRLIALIHCLCSDFSPAGCSTPSSCTDILSISSSDLDLRSPERLSKKANTTLRDKAIDSAAAKEIVQYSLTSRPGGQDILEEYQTTKTLDNRTRREMTDHLSQPCERDAWETSHSSTERTLCSWNCDPLSFVERSFFRQRLRKCWYSIFALIF</sequence>